<protein>
    <submittedName>
        <fullName evidence="1">Uncharacterized protein</fullName>
    </submittedName>
</protein>
<accession>A0A699UIX1</accession>
<proteinExistence type="predicted"/>
<feature type="non-terminal residue" evidence="1">
    <location>
        <position position="1"/>
    </location>
</feature>
<evidence type="ECO:0000313" key="1">
    <source>
        <dbReference type="EMBL" id="GFD23052.1"/>
    </source>
</evidence>
<gene>
    <name evidence="1" type="ORF">Tci_895021</name>
</gene>
<reference evidence="1" key="1">
    <citation type="journal article" date="2019" name="Sci. Rep.">
        <title>Draft genome of Tanacetum cinerariifolium, the natural source of mosquito coil.</title>
        <authorList>
            <person name="Yamashiro T."/>
            <person name="Shiraishi A."/>
            <person name="Satake H."/>
            <person name="Nakayama K."/>
        </authorList>
    </citation>
    <scope>NUCLEOTIDE SEQUENCE</scope>
</reference>
<dbReference type="EMBL" id="BKCJ011342013">
    <property type="protein sequence ID" value="GFD23052.1"/>
    <property type="molecule type" value="Genomic_DNA"/>
</dbReference>
<organism evidence="1">
    <name type="scientific">Tanacetum cinerariifolium</name>
    <name type="common">Dalmatian daisy</name>
    <name type="synonym">Chrysanthemum cinerariifolium</name>
    <dbReference type="NCBI Taxonomy" id="118510"/>
    <lineage>
        <taxon>Eukaryota</taxon>
        <taxon>Viridiplantae</taxon>
        <taxon>Streptophyta</taxon>
        <taxon>Embryophyta</taxon>
        <taxon>Tracheophyta</taxon>
        <taxon>Spermatophyta</taxon>
        <taxon>Magnoliopsida</taxon>
        <taxon>eudicotyledons</taxon>
        <taxon>Gunneridae</taxon>
        <taxon>Pentapetalae</taxon>
        <taxon>asterids</taxon>
        <taxon>campanulids</taxon>
        <taxon>Asterales</taxon>
        <taxon>Asteraceae</taxon>
        <taxon>Asteroideae</taxon>
        <taxon>Anthemideae</taxon>
        <taxon>Anthemidinae</taxon>
        <taxon>Tanacetum</taxon>
    </lineage>
</organism>
<name>A0A699UIX1_TANCI</name>
<comment type="caution">
    <text evidence="1">The sequence shown here is derived from an EMBL/GenBank/DDBJ whole genome shotgun (WGS) entry which is preliminary data.</text>
</comment>
<sequence length="65" mass="6895">RENIANHVSALRDVFIPLSTAALEGTKGTFGSAHNATTAFFVTFVSANTIRPISTDDYEVAHADG</sequence>
<dbReference type="AlphaFoldDB" id="A0A699UIX1"/>